<feature type="compositionally biased region" description="Basic and acidic residues" evidence="1">
    <location>
        <begin position="1512"/>
        <end position="1523"/>
    </location>
</feature>
<feature type="region of interest" description="Disordered" evidence="1">
    <location>
        <begin position="1510"/>
        <end position="1530"/>
    </location>
</feature>
<dbReference type="InterPro" id="IPR036890">
    <property type="entry name" value="HATPase_C_sf"/>
</dbReference>
<dbReference type="PANTHER" id="PTHR32387">
    <property type="entry name" value="WU:FJ29H11"/>
    <property type="match status" value="1"/>
</dbReference>
<organism evidence="2 3">
    <name type="scientific">Cytospora paraplurivora</name>
    <dbReference type="NCBI Taxonomy" id="2898453"/>
    <lineage>
        <taxon>Eukaryota</taxon>
        <taxon>Fungi</taxon>
        <taxon>Dikarya</taxon>
        <taxon>Ascomycota</taxon>
        <taxon>Pezizomycotina</taxon>
        <taxon>Sordariomycetes</taxon>
        <taxon>Sordariomycetidae</taxon>
        <taxon>Diaporthales</taxon>
        <taxon>Cytosporaceae</taxon>
        <taxon>Cytospora</taxon>
    </lineage>
</organism>
<name>A0AAN9U2S2_9PEZI</name>
<feature type="compositionally biased region" description="Polar residues" evidence="1">
    <location>
        <begin position="1289"/>
        <end position="1304"/>
    </location>
</feature>
<dbReference type="Gene3D" id="3.30.565.10">
    <property type="entry name" value="Histidine kinase-like ATPase, C-terminal domain"/>
    <property type="match status" value="1"/>
</dbReference>
<dbReference type="InterPro" id="IPR052957">
    <property type="entry name" value="Auxin_embryo_med"/>
</dbReference>
<dbReference type="NCBIfam" id="NF047352">
    <property type="entry name" value="P_loop_sacsin"/>
    <property type="match status" value="1"/>
</dbReference>
<evidence type="ECO:0000313" key="2">
    <source>
        <dbReference type="EMBL" id="KAK7736974.1"/>
    </source>
</evidence>
<reference evidence="2 3" key="1">
    <citation type="journal article" date="2023" name="PLoS ONE">
        <title>Cytospora paraplurivora sp. nov. isolated from orchards with fruit tree decline syndrome in Ontario, Canada.</title>
        <authorList>
            <person name="Ilyukhin E."/>
            <person name="Nguyen H.D.T."/>
            <person name="Castle A.J."/>
            <person name="Ellouze W."/>
        </authorList>
    </citation>
    <scope>NUCLEOTIDE SEQUENCE [LARGE SCALE GENOMIC DNA]</scope>
    <source>
        <strain evidence="2 3">FDS-564</strain>
    </source>
</reference>
<evidence type="ECO:0000256" key="1">
    <source>
        <dbReference type="SAM" id="MobiDB-lite"/>
    </source>
</evidence>
<evidence type="ECO:0008006" key="4">
    <source>
        <dbReference type="Google" id="ProtNLM"/>
    </source>
</evidence>
<proteinExistence type="predicted"/>
<gene>
    <name evidence="2" type="ORF">SLS53_006729</name>
</gene>
<sequence length="1530" mass="174153">MTLPVSRQAAKALVEQISRDHGYLGEEKLGRIDPETRRYVEEALLRKDLMIGSSVMTLAKNLYTSKARFIFELLQNADDNSYMIAAASGSVPFVSFHVHPRHIVLECNEDGFTTANLSAICSVGKSSKIGAQGYIGEKGIGFKSVFMAAWKVHVQSGAFSFSFTHRQGESGMGMISPVWEETREELASPLTRITLHLHETGDENSLAKTRETINEQFEQLEETILLFMKNLKVINVSFHGDGENITSSASYSIERPRLNYAVLKRSTTGDARMKEDFKYFHVTIHQATNLVRNENRTYSETEESTRAYSESQVVLAFPLSEMDIPIIKPQDIFVFLPVRPVGFKFLIQADFVTEASRQDIVKDSRRNAGLLEGIADAFTKAVLQFCSHETLRFQWMRYLPDREDRNLDRFWSSLVHKISIRLSNKPILYCHKKNDLHPIGNLRRLGPWFYDNGQPLFDDGDTEQIISQSYDSADLTVLGGYGLHFARFGEALEWVRQDLRQGGLSKLKSPQTPDSWHTQTAKFLRTPFLKASRNWITVMKQMDFLPLEGGLWVSAATGPIYHAQVEGINIPSDIELRIVAKNVVNTERISFFKDLGMETAPVSLVRNKILDRYPEVGFPLDFTLQTSKHHLEFLYLTQHMAGREERHYMWLCIFVSRRLLCQRPHAGDVYIADENDLYGPWELFRKTNPGPGPGDGAQGYPADFVDEEYFWSSPEKPSEQGLTWVQWFYDRLHVRKYVKFSPRDSTAWQGAAEYLREQRPEKFLGALRIHHQHNGHPTDQFIQCVQHTDVLCRGNRRVALKESYYPTQTLVKLVKQRQGGSEGNNQGSTDFTYLEHFMKMLGVGECTWQDYINELQELKLSRFEDSDIIITIYEELRTLGSNIITDLEKEEFKTAFEEEALIFLPSDREPSWYKVSQCVWSTAASLRGKVSLNQDYEDLEDFFVNFLGVKPVDIRMAIDELKEVTSRNEPRVQEVKDSIWTVNSLLTTEKQPPGPGDLLECRIFPIRYPCGDVKCDTKAAEFFIIDREPLRRSFESMVKLLDFSLDEVVQLRPFTQWTDLQNRNLSACVKEITSFGGSDAKPLSNPNRDIRYRAHALLRIAVHFNSPRTTSLQGQTTLYQTLRDTKVYETHCVTSETHLTQDGTSHMVEGETISLHLAEDNTGLKVYVPANRDDQDYTFTKSLPEKLFEWLLAHPRTLGTQQTGEVSEKGVAAARAVLLAPLSRKINALEDYGIRTVDIIDVDERVEQAYTSSESATALTRVSDQIIQTSVPSNEPDDSGSESRAFHTPDSSIDASHQPSTSNWGPDGRFSLPTHPRTSSDPFVSPSRPPRPSQSMPTHASVEDPDYVTLLSEVIAAGRRNTIPNRTASGVIPPRTSMFTTGNGRQIAVRGATQFERDCKVGAAGELYAFELLSHLTPQLFEFSRWNWQSNMRKYARVHPEYANMDPWTGRETSDITYSDENGALTKSLILGDYLDRETWSGRHPKYFIEVKTTQSSCETPFFMSKAQYQRVRPDTTPDHNLNDTDVPVS</sequence>
<feature type="region of interest" description="Disordered" evidence="1">
    <location>
        <begin position="1269"/>
        <end position="1344"/>
    </location>
</feature>
<comment type="caution">
    <text evidence="2">The sequence shown here is derived from an EMBL/GenBank/DDBJ whole genome shotgun (WGS) entry which is preliminary data.</text>
</comment>
<protein>
    <recommendedName>
        <fullName evidence="4">Protein NO VEIN C-terminal domain-containing protein</fullName>
    </recommendedName>
</protein>
<accession>A0AAN9U2S2</accession>
<dbReference type="EMBL" id="JAJSPL020000031">
    <property type="protein sequence ID" value="KAK7736974.1"/>
    <property type="molecule type" value="Genomic_DNA"/>
</dbReference>
<dbReference type="Proteomes" id="UP001320245">
    <property type="component" value="Unassembled WGS sequence"/>
</dbReference>
<keyword evidence="3" id="KW-1185">Reference proteome</keyword>
<evidence type="ECO:0000313" key="3">
    <source>
        <dbReference type="Proteomes" id="UP001320245"/>
    </source>
</evidence>
<dbReference type="SUPFAM" id="SSF55874">
    <property type="entry name" value="ATPase domain of HSP90 chaperone/DNA topoisomerase II/histidine kinase"/>
    <property type="match status" value="1"/>
</dbReference>
<dbReference type="PANTHER" id="PTHR32387:SF0">
    <property type="entry name" value="PROTEIN NO VEIN"/>
    <property type="match status" value="1"/>
</dbReference>